<dbReference type="RefSeq" id="WP_167985346.1">
    <property type="nucleotide sequence ID" value="NZ_JAATEJ010000022.1"/>
</dbReference>
<dbReference type="EMBL" id="JAATEJ010000022">
    <property type="protein sequence ID" value="NJP46484.1"/>
    <property type="molecule type" value="Genomic_DNA"/>
</dbReference>
<organism evidence="1 2">
    <name type="scientific">Actinacidiphila epipremni</name>
    <dbReference type="NCBI Taxonomy" id="2053013"/>
    <lineage>
        <taxon>Bacteria</taxon>
        <taxon>Bacillati</taxon>
        <taxon>Actinomycetota</taxon>
        <taxon>Actinomycetes</taxon>
        <taxon>Kitasatosporales</taxon>
        <taxon>Streptomycetaceae</taxon>
        <taxon>Actinacidiphila</taxon>
    </lineage>
</organism>
<gene>
    <name evidence="1" type="ORF">HCN08_24190</name>
</gene>
<protein>
    <submittedName>
        <fullName evidence="1">Uncharacterized protein</fullName>
    </submittedName>
</protein>
<evidence type="ECO:0000313" key="1">
    <source>
        <dbReference type="EMBL" id="NJP46484.1"/>
    </source>
</evidence>
<dbReference type="InterPro" id="IPR029044">
    <property type="entry name" value="Nucleotide-diphossugar_trans"/>
</dbReference>
<evidence type="ECO:0000313" key="2">
    <source>
        <dbReference type="Proteomes" id="UP000734511"/>
    </source>
</evidence>
<keyword evidence="2" id="KW-1185">Reference proteome</keyword>
<proteinExistence type="predicted"/>
<name>A0ABX0ZXN4_9ACTN</name>
<dbReference type="SUPFAM" id="SSF53448">
    <property type="entry name" value="Nucleotide-diphospho-sugar transferases"/>
    <property type="match status" value="1"/>
</dbReference>
<sequence length="236" mass="25642">MTTPFDAVMLSYDEPLADKLHARLQRVLGIPVKRLHGVHGMRRAYRLAAEVVDAEQFLLADADFVIATEFRLQAVEPLADGISMRVWRARNPLNGLIYGYGGLKLIRRAALRQLGAAVDVLAALPGRADFTPDIAGTTRINQSPYHAWKAGFRECAMLSRGSEYGMDIAEAAERIAAWTTSSGDGEFGQFAVAGAREGIVFAHQAAHCPALFDKLNDPGWLHARFTAGHGEQAVSG</sequence>
<reference evidence="1 2" key="1">
    <citation type="submission" date="2020-03" db="EMBL/GenBank/DDBJ databases">
        <title>WGS of actinomycetes isolated from Thailand.</title>
        <authorList>
            <person name="Thawai C."/>
        </authorList>
    </citation>
    <scope>NUCLEOTIDE SEQUENCE [LARGE SCALE GENOMIC DNA]</scope>
    <source>
        <strain evidence="1 2">PRB2-1</strain>
    </source>
</reference>
<dbReference type="Proteomes" id="UP000734511">
    <property type="component" value="Unassembled WGS sequence"/>
</dbReference>
<accession>A0ABX0ZXN4</accession>
<comment type="caution">
    <text evidence="1">The sequence shown here is derived from an EMBL/GenBank/DDBJ whole genome shotgun (WGS) entry which is preliminary data.</text>
</comment>